<dbReference type="PIRSF" id="PIRSF006625">
    <property type="entry name" value="KduI"/>
    <property type="match status" value="1"/>
</dbReference>
<comment type="catalytic activity">
    <reaction evidence="1 7">
        <text>5-dehydro-4-deoxy-D-glucuronate = 3-deoxy-D-glycero-2,5-hexodiulosonate</text>
        <dbReference type="Rhea" id="RHEA:23896"/>
        <dbReference type="ChEBI" id="CHEBI:17117"/>
        <dbReference type="ChEBI" id="CHEBI:29071"/>
        <dbReference type="EC" id="5.3.1.17"/>
    </reaction>
</comment>
<keyword evidence="5 7" id="KW-0862">Zinc</keyword>
<evidence type="ECO:0000256" key="7">
    <source>
        <dbReference type="HAMAP-Rule" id="MF_00687"/>
    </source>
</evidence>
<dbReference type="GO" id="GO:0008270">
    <property type="term" value="F:zinc ion binding"/>
    <property type="evidence" value="ECO:0007669"/>
    <property type="project" value="UniProtKB-UniRule"/>
</dbReference>
<dbReference type="InterPro" id="IPR007045">
    <property type="entry name" value="KduI"/>
</dbReference>
<proteinExistence type="inferred from homology"/>
<dbReference type="UniPathway" id="UPA00545">
    <property type="reaction ID" value="UER00826"/>
</dbReference>
<gene>
    <name evidence="7 8" type="primary">kduI</name>
    <name evidence="8" type="ORF">GR183_20405</name>
</gene>
<keyword evidence="6 7" id="KW-0413">Isomerase</keyword>
<name>A0A7X3S9W4_9HYPH</name>
<feature type="binding site" evidence="7">
    <location>
        <position position="245"/>
    </location>
    <ligand>
        <name>Zn(2+)</name>
        <dbReference type="ChEBI" id="CHEBI:29105"/>
    </ligand>
</feature>
<dbReference type="GO" id="GO:0045490">
    <property type="term" value="P:pectin catabolic process"/>
    <property type="evidence" value="ECO:0007669"/>
    <property type="project" value="UniProtKB-UniRule"/>
</dbReference>
<evidence type="ECO:0000256" key="3">
    <source>
        <dbReference type="ARBA" id="ARBA00008086"/>
    </source>
</evidence>
<reference evidence="8 9" key="1">
    <citation type="submission" date="2019-12" db="EMBL/GenBank/DDBJ databases">
        <authorList>
            <person name="Li M."/>
        </authorList>
    </citation>
    <scope>NUCLEOTIDE SEQUENCE [LARGE SCALE GENOMIC DNA]</scope>
    <source>
        <strain evidence="8 9">GBMRC 2046</strain>
    </source>
</reference>
<organism evidence="8 9">
    <name type="scientific">Stappia sediminis</name>
    <dbReference type="NCBI Taxonomy" id="2692190"/>
    <lineage>
        <taxon>Bacteria</taxon>
        <taxon>Pseudomonadati</taxon>
        <taxon>Pseudomonadota</taxon>
        <taxon>Alphaproteobacteria</taxon>
        <taxon>Hyphomicrobiales</taxon>
        <taxon>Stappiaceae</taxon>
        <taxon>Stappia</taxon>
    </lineage>
</organism>
<dbReference type="GO" id="GO:0042840">
    <property type="term" value="P:D-glucuronate catabolic process"/>
    <property type="evidence" value="ECO:0007669"/>
    <property type="project" value="TreeGrafter"/>
</dbReference>
<dbReference type="Gene3D" id="2.60.120.520">
    <property type="entry name" value="pectin degrading enzyme 5-keto 4- deoxyuronate isomerase, domain 1"/>
    <property type="match status" value="1"/>
</dbReference>
<dbReference type="EC" id="5.3.1.17" evidence="7"/>
<dbReference type="InterPro" id="IPR027449">
    <property type="entry name" value="KduI_N"/>
</dbReference>
<feature type="binding site" evidence="7">
    <location>
        <position position="198"/>
    </location>
    <ligand>
        <name>Zn(2+)</name>
        <dbReference type="ChEBI" id="CHEBI:29105"/>
    </ligand>
</feature>
<sequence length="278" mass="30914">MNMSIRQAVSPAEARTFDTDALRRNFLVTDLFGFGEIRMTHSHVDRTILGGAVPGGSPLELHAPEKFMVASFLTRREMGVFNIGGKGAVILDGTEHPLPAGDCLYVPMGVETVAFKSEDAASPARFYFVSTPAHAHHEIRIIARDEANRVEIGEDDGANRRTLRQYIHPDICSSCQLLMGMTMIATGSVWNTMPCHTHDRRSEAYLYFDMAPETRVFHFMGEPQETRHLVVANEQAILSPGWSIHCGAGTSNYGFIWSMAGDNQEFTDMDMVAMEDLR</sequence>
<dbReference type="AlphaFoldDB" id="A0A7X3S9W4"/>
<dbReference type="RefSeq" id="WP_160777527.1">
    <property type="nucleotide sequence ID" value="NZ_WUMV01000010.1"/>
</dbReference>
<dbReference type="InterPro" id="IPR011051">
    <property type="entry name" value="RmlC_Cupin_sf"/>
</dbReference>
<dbReference type="PANTHER" id="PTHR38461">
    <property type="entry name" value="4-DEOXY-L-THREO-5-HEXOSULOSE-URONATE KETOL-ISOMERASE"/>
    <property type="match status" value="1"/>
</dbReference>
<evidence type="ECO:0000256" key="1">
    <source>
        <dbReference type="ARBA" id="ARBA00000552"/>
    </source>
</evidence>
<feature type="binding site" evidence="7">
    <location>
        <position position="203"/>
    </location>
    <ligand>
        <name>Zn(2+)</name>
        <dbReference type="ChEBI" id="CHEBI:29105"/>
    </ligand>
</feature>
<keyword evidence="4 7" id="KW-0479">Metal-binding</keyword>
<dbReference type="NCBIfam" id="NF002091">
    <property type="entry name" value="PRK00924.1"/>
    <property type="match status" value="1"/>
</dbReference>
<keyword evidence="9" id="KW-1185">Reference proteome</keyword>
<dbReference type="Gene3D" id="2.60.120.10">
    <property type="entry name" value="Jelly Rolls"/>
    <property type="match status" value="1"/>
</dbReference>
<dbReference type="SUPFAM" id="SSF51182">
    <property type="entry name" value="RmlC-like cupins"/>
    <property type="match status" value="1"/>
</dbReference>
<dbReference type="Pfam" id="PF04962">
    <property type="entry name" value="KduI"/>
    <property type="match status" value="1"/>
</dbReference>
<protein>
    <recommendedName>
        <fullName evidence="7">4-deoxy-L-threo-5-hexosulose-uronate ketol-isomerase</fullName>
        <ecNumber evidence="7">5.3.1.17</ecNumber>
    </recommendedName>
    <alternativeName>
        <fullName evidence="7">5-keto-4-deoxyuronate isomerase</fullName>
    </alternativeName>
    <alternativeName>
        <fullName evidence="7">DKI isomerase</fullName>
    </alternativeName>
</protein>
<comment type="similarity">
    <text evidence="3 7">Belongs to the KduI family.</text>
</comment>
<comment type="cofactor">
    <cofactor evidence="7">
        <name>Zn(2+)</name>
        <dbReference type="ChEBI" id="CHEBI:29105"/>
    </cofactor>
    <text evidence="7">Binds 1 zinc ion per subunit.</text>
</comment>
<dbReference type="HAMAP" id="MF_00687">
    <property type="entry name" value="KduI"/>
    <property type="match status" value="1"/>
</dbReference>
<dbReference type="CDD" id="cd20491">
    <property type="entry name" value="cupin_KduI_C"/>
    <property type="match status" value="1"/>
</dbReference>
<evidence type="ECO:0000256" key="2">
    <source>
        <dbReference type="ARBA" id="ARBA00005148"/>
    </source>
</evidence>
<evidence type="ECO:0000256" key="4">
    <source>
        <dbReference type="ARBA" id="ARBA00022723"/>
    </source>
</evidence>
<dbReference type="EMBL" id="WUMV01000010">
    <property type="protein sequence ID" value="MXN67277.1"/>
    <property type="molecule type" value="Genomic_DNA"/>
</dbReference>
<comment type="function">
    <text evidence="7">Catalyzes the isomerization of 5-dehydro-4-deoxy-D-glucuronate to 3-deoxy-D-glycero-2,5-hexodiulosonate.</text>
</comment>
<dbReference type="InterPro" id="IPR021120">
    <property type="entry name" value="KduI/IolB_isomerase"/>
</dbReference>
<feature type="binding site" evidence="7">
    <location>
        <position position="196"/>
    </location>
    <ligand>
        <name>Zn(2+)</name>
        <dbReference type="ChEBI" id="CHEBI:29105"/>
    </ligand>
</feature>
<dbReference type="Proteomes" id="UP000433101">
    <property type="component" value="Unassembled WGS sequence"/>
</dbReference>
<dbReference type="CDD" id="cd20294">
    <property type="entry name" value="cupin_KduI_N"/>
    <property type="match status" value="1"/>
</dbReference>
<evidence type="ECO:0000256" key="5">
    <source>
        <dbReference type="ARBA" id="ARBA00022833"/>
    </source>
</evidence>
<dbReference type="InterPro" id="IPR014710">
    <property type="entry name" value="RmlC-like_jellyroll"/>
</dbReference>
<accession>A0A7X3S9W4</accession>
<comment type="caution">
    <text evidence="8">The sequence shown here is derived from an EMBL/GenBank/DDBJ whole genome shotgun (WGS) entry which is preliminary data.</text>
</comment>
<evidence type="ECO:0000313" key="8">
    <source>
        <dbReference type="EMBL" id="MXN67277.1"/>
    </source>
</evidence>
<dbReference type="GO" id="GO:0019698">
    <property type="term" value="P:D-galacturonate catabolic process"/>
    <property type="evidence" value="ECO:0007669"/>
    <property type="project" value="TreeGrafter"/>
</dbReference>
<evidence type="ECO:0000256" key="6">
    <source>
        <dbReference type="ARBA" id="ARBA00023235"/>
    </source>
</evidence>
<dbReference type="PANTHER" id="PTHR38461:SF1">
    <property type="entry name" value="4-DEOXY-L-THREO-5-HEXOSULOSE-URONATE KETOL-ISOMERASE"/>
    <property type="match status" value="1"/>
</dbReference>
<dbReference type="GO" id="GO:0008697">
    <property type="term" value="F:4-deoxy-L-threo-5-hexosulose-uronate ketol-isomerase activity"/>
    <property type="evidence" value="ECO:0007669"/>
    <property type="project" value="UniProtKB-UniRule"/>
</dbReference>
<comment type="pathway">
    <text evidence="2 7">Glycan metabolism; pectin degradation; 2-dehydro-3-deoxy-D-gluconate from pectin: step 4/5.</text>
</comment>
<evidence type="ECO:0000313" key="9">
    <source>
        <dbReference type="Proteomes" id="UP000433101"/>
    </source>
</evidence>